<sequence>MPVQLRPITPGTIGFGELESESLRHGFRMIGRLRQGWERGADHRFDRPGEMLAGAFLDDALIGVGGRSIDPYAGDRRIGRVRHVYILEGHRGAGIGRLLVENVIRDAGQHFSRLNLRAPPAAFGFYEHLGFARVEGLETVTHHLLVA</sequence>
<comment type="caution">
    <text evidence="1">The sequence shown here is derived from an EMBL/GenBank/DDBJ whole genome shotgun (WGS) entry which is preliminary data.</text>
</comment>
<keyword evidence="2" id="KW-1185">Reference proteome</keyword>
<reference evidence="1" key="1">
    <citation type="submission" date="2021-01" db="EMBL/GenBank/DDBJ databases">
        <authorList>
            <person name="Sun Q."/>
        </authorList>
    </citation>
    <scope>NUCLEOTIDE SEQUENCE</scope>
    <source>
        <strain evidence="1">YIM B02566</strain>
    </source>
</reference>
<organism evidence="1 2">
    <name type="scientific">Taklimakanibacter albus</name>
    <dbReference type="NCBI Taxonomy" id="2800327"/>
    <lineage>
        <taxon>Bacteria</taxon>
        <taxon>Pseudomonadati</taxon>
        <taxon>Pseudomonadota</taxon>
        <taxon>Alphaproteobacteria</taxon>
        <taxon>Hyphomicrobiales</taxon>
        <taxon>Aestuariivirgaceae</taxon>
        <taxon>Taklimakanibacter</taxon>
    </lineage>
</organism>
<dbReference type="Proteomes" id="UP000616151">
    <property type="component" value="Unassembled WGS sequence"/>
</dbReference>
<evidence type="ECO:0000313" key="1">
    <source>
        <dbReference type="EMBL" id="MBK1870006.1"/>
    </source>
</evidence>
<name>A0ACC5RBZ4_9HYPH</name>
<evidence type="ECO:0000313" key="2">
    <source>
        <dbReference type="Proteomes" id="UP000616151"/>
    </source>
</evidence>
<proteinExistence type="predicted"/>
<protein>
    <submittedName>
        <fullName evidence="1">GNAT family N-acetyltransferase</fullName>
    </submittedName>
</protein>
<dbReference type="EMBL" id="JAENHL010000008">
    <property type="protein sequence ID" value="MBK1870006.1"/>
    <property type="molecule type" value="Genomic_DNA"/>
</dbReference>
<accession>A0ACC5RBZ4</accession>
<gene>
    <name evidence="1" type="ORF">JHL16_26815</name>
</gene>